<reference evidence="1" key="1">
    <citation type="submission" date="2021-01" db="EMBL/GenBank/DDBJ databases">
        <authorList>
            <person name="Eckstrom K.M.E."/>
        </authorList>
    </citation>
    <scope>NUCLEOTIDE SEQUENCE</scope>
    <source>
        <strain evidence="1">UVCC 0001</strain>
    </source>
</reference>
<keyword evidence="2" id="KW-1185">Reference proteome</keyword>
<accession>A0AAD9IL11</accession>
<protein>
    <submittedName>
        <fullName evidence="1">Uncharacterized protein</fullName>
    </submittedName>
</protein>
<organism evidence="1 2">
    <name type="scientific">Prototheca wickerhamii</name>
    <dbReference type="NCBI Taxonomy" id="3111"/>
    <lineage>
        <taxon>Eukaryota</taxon>
        <taxon>Viridiplantae</taxon>
        <taxon>Chlorophyta</taxon>
        <taxon>core chlorophytes</taxon>
        <taxon>Trebouxiophyceae</taxon>
        <taxon>Chlorellales</taxon>
        <taxon>Chlorellaceae</taxon>
        <taxon>Prototheca</taxon>
    </lineage>
</organism>
<name>A0AAD9IL11_PROWI</name>
<dbReference type="AlphaFoldDB" id="A0AAD9IL11"/>
<dbReference type="EMBL" id="JASFZW010000003">
    <property type="protein sequence ID" value="KAK2079135.1"/>
    <property type="molecule type" value="Genomic_DNA"/>
</dbReference>
<dbReference type="InterPro" id="IPR038389">
    <property type="entry name" value="PSMG2_sf"/>
</dbReference>
<evidence type="ECO:0000313" key="2">
    <source>
        <dbReference type="Proteomes" id="UP001255856"/>
    </source>
</evidence>
<evidence type="ECO:0000313" key="1">
    <source>
        <dbReference type="EMBL" id="KAK2079135.1"/>
    </source>
</evidence>
<sequence>MPAHVWIVGGLDATYRKGPQLDDACQLRVWCGEAAEAGDAAERIPRLEATWWEDQPLEQRQTPPWPLALACQRARVPTAALLRFVAEGDNRRDAFELAGVAASVLGLQRERDATAAVVSSGAPQRGQLQLRAPASWATLFGTPMFFPL</sequence>
<proteinExistence type="predicted"/>
<gene>
    <name evidence="1" type="ORF">QBZ16_002826</name>
</gene>
<dbReference type="Proteomes" id="UP001255856">
    <property type="component" value="Unassembled WGS sequence"/>
</dbReference>
<comment type="caution">
    <text evidence="1">The sequence shown here is derived from an EMBL/GenBank/DDBJ whole genome shotgun (WGS) entry which is preliminary data.</text>
</comment>
<dbReference type="Gene3D" id="3.40.50.10900">
    <property type="entry name" value="PAC-like subunit"/>
    <property type="match status" value="1"/>
</dbReference>